<evidence type="ECO:0000313" key="1">
    <source>
        <dbReference type="EMBL" id="ARM66146.1"/>
    </source>
</evidence>
<name>A0A1W6JIU3_9CAUD</name>
<organism evidence="1 2">
    <name type="scientific">Lactococcus phage AM1</name>
    <dbReference type="NCBI Taxonomy" id="1965467"/>
    <lineage>
        <taxon>Viruses</taxon>
        <taxon>Duplodnaviria</taxon>
        <taxon>Heunggongvirae</taxon>
        <taxon>Uroviricota</taxon>
        <taxon>Caudoviricetes</taxon>
        <taxon>Audreyjarvisvirus</taxon>
        <taxon>Audreyjarvisvirus AM1</taxon>
    </lineage>
</organism>
<dbReference type="EMBL" id="KY554768">
    <property type="protein sequence ID" value="ARM66146.1"/>
    <property type="molecule type" value="Genomic_DNA"/>
</dbReference>
<accession>A0A1W6JIU3</accession>
<protein>
    <submittedName>
        <fullName evidence="1">Uncharacterized protein</fullName>
    </submittedName>
</protein>
<sequence length="53" mass="6463">MKVKELIKELEKFDEDMEVQYDDTDEYNTVPLTEVYIQREDYDLFRKKVVALS</sequence>
<proteinExistence type="predicted"/>
<reference evidence="1 2" key="1">
    <citation type="journal article" date="2017" name="Viruses">
        <title>Phage Biodiversity in Artisanal Cheese Wheys Reflects the Complexity of the Fermentation Process.</title>
        <authorList>
            <person name="Mahony J."/>
            <person name="Moscarelli A."/>
            <person name="Kelleher P."/>
            <person name="Lugli G.A."/>
            <person name="Ventura M."/>
            <person name="Settanni L."/>
            <person name="van Sinderen D."/>
        </authorList>
    </citation>
    <scope>NUCLEOTIDE SEQUENCE [LARGE SCALE GENOMIC DNA]</scope>
</reference>
<evidence type="ECO:0000313" key="2">
    <source>
        <dbReference type="Proteomes" id="UP000221405"/>
    </source>
</evidence>
<keyword evidence="2" id="KW-1185">Reference proteome</keyword>
<gene>
    <name evidence="1" type="ORF">AM1_019</name>
</gene>
<dbReference type="Proteomes" id="UP000221405">
    <property type="component" value="Segment"/>
</dbReference>